<dbReference type="Pfam" id="PF13240">
    <property type="entry name" value="Zn_Ribbon_1"/>
    <property type="match status" value="1"/>
</dbReference>
<keyword evidence="2" id="KW-0472">Membrane</keyword>
<feature type="domain" description="Zinc-ribbon" evidence="3">
    <location>
        <begin position="5"/>
        <end position="25"/>
    </location>
</feature>
<organism evidence="4 5">
    <name type="scientific">Candidatus Curtissbacteria bacterium GW2011_GWA2_41_24</name>
    <dbReference type="NCBI Taxonomy" id="1618411"/>
    <lineage>
        <taxon>Bacteria</taxon>
        <taxon>Candidatus Curtissiibacteriota</taxon>
    </lineage>
</organism>
<keyword evidence="2" id="KW-0812">Transmembrane</keyword>
<dbReference type="InterPro" id="IPR026870">
    <property type="entry name" value="Zinc_ribbon_dom"/>
</dbReference>
<evidence type="ECO:0000259" key="3">
    <source>
        <dbReference type="Pfam" id="PF13240"/>
    </source>
</evidence>
<dbReference type="Proteomes" id="UP000034493">
    <property type="component" value="Unassembled WGS sequence"/>
</dbReference>
<dbReference type="AlphaFoldDB" id="A0A0G0VSF1"/>
<feature type="transmembrane region" description="Helical" evidence="2">
    <location>
        <begin position="42"/>
        <end position="60"/>
    </location>
</feature>
<accession>A0A0G0VSF1</accession>
<keyword evidence="2" id="KW-1133">Transmembrane helix</keyword>
<proteinExistence type="predicted"/>
<evidence type="ECO:0000256" key="2">
    <source>
        <dbReference type="SAM" id="Phobius"/>
    </source>
</evidence>
<protein>
    <recommendedName>
        <fullName evidence="3">Zinc-ribbon domain-containing protein</fullName>
    </recommendedName>
</protein>
<feature type="region of interest" description="Disordered" evidence="1">
    <location>
        <begin position="363"/>
        <end position="405"/>
    </location>
</feature>
<comment type="caution">
    <text evidence="4">The sequence shown here is derived from an EMBL/GenBank/DDBJ whole genome shotgun (WGS) entry which is preliminary data.</text>
</comment>
<evidence type="ECO:0000313" key="4">
    <source>
        <dbReference type="EMBL" id="KKS03825.1"/>
    </source>
</evidence>
<name>A0A0G0VSF1_9BACT</name>
<reference evidence="4 5" key="1">
    <citation type="journal article" date="2015" name="Nature">
        <title>rRNA introns, odd ribosomes, and small enigmatic genomes across a large radiation of phyla.</title>
        <authorList>
            <person name="Brown C.T."/>
            <person name="Hug L.A."/>
            <person name="Thomas B.C."/>
            <person name="Sharon I."/>
            <person name="Castelle C.J."/>
            <person name="Singh A."/>
            <person name="Wilkins M.J."/>
            <person name="Williams K.H."/>
            <person name="Banfield J.F."/>
        </authorList>
    </citation>
    <scope>NUCLEOTIDE SEQUENCE [LARGE SCALE GENOMIC DNA]</scope>
</reference>
<dbReference type="EMBL" id="LCBC01000014">
    <property type="protein sequence ID" value="KKS03825.1"/>
    <property type="molecule type" value="Genomic_DNA"/>
</dbReference>
<evidence type="ECO:0000256" key="1">
    <source>
        <dbReference type="SAM" id="MobiDB-lite"/>
    </source>
</evidence>
<sequence length="512" mass="54320">MVQKYCPNCGHKLQAKAKFCDNCGQETGTDAPAEKPKRRTNWGVLFFVLAIVFSGLGTIASSSPNKSGQQAASVFFVVGGFLYLGAVLAFLRWLFRKNKKLTIALLVALIILSSFTVVYYQTKQAYLSQISAIEDIGAEIAYAKSVGDDLVAGRKVANAGIVLEDNGFGDVLAQEKITTTLQVRSKLERESNKIKTKRVKSEIEPYRNSVATWSSALLDASNFKNPQSLTREERATWQKLPETPAVVSMNLRDDQQTGALDSVSSRIKQLQSSGDLAIAGKDQSSMRLVASRALMQSNFVESLTVANPNICSKRGCAPEVKSFVGGVYRSAHNYVVGNQSAAAAEWDKTWDTPPEIIAGAGTPLGGLGITQGSPDPTPPPNKPTRTASVSPDYKPRQGGGASWDGTYSSTANVSCDTASSDFADTFANSSFGNFEVRGNKILGGALEIAIDSSGHASYNANIAGFNVTSDYYFVQTGGGGGVAVSGNFSLYGGAEGVSVSCSGDFSGSRISL</sequence>
<gene>
    <name evidence="4" type="ORF">UU56_C0014G0024</name>
</gene>
<feature type="transmembrane region" description="Helical" evidence="2">
    <location>
        <begin position="101"/>
        <end position="120"/>
    </location>
</feature>
<evidence type="ECO:0000313" key="5">
    <source>
        <dbReference type="Proteomes" id="UP000034493"/>
    </source>
</evidence>
<feature type="transmembrane region" description="Helical" evidence="2">
    <location>
        <begin position="72"/>
        <end position="94"/>
    </location>
</feature>